<dbReference type="InterPro" id="IPR007325">
    <property type="entry name" value="KFase/CYL"/>
</dbReference>
<accession>A0A100WIQ6</accession>
<protein>
    <recommendedName>
        <fullName evidence="3">Cyclase family protein</fullName>
    </recommendedName>
</protein>
<dbReference type="SUPFAM" id="SSF102198">
    <property type="entry name" value="Putative cyclase"/>
    <property type="match status" value="1"/>
</dbReference>
<dbReference type="InterPro" id="IPR037175">
    <property type="entry name" value="KFase_sf"/>
</dbReference>
<evidence type="ECO:0000313" key="1">
    <source>
        <dbReference type="EMBL" id="GAS98543.1"/>
    </source>
</evidence>
<dbReference type="Pfam" id="PF04199">
    <property type="entry name" value="Cyclase"/>
    <property type="match status" value="1"/>
</dbReference>
<dbReference type="GO" id="GO:0019441">
    <property type="term" value="P:L-tryptophan catabolic process to kynurenine"/>
    <property type="evidence" value="ECO:0007669"/>
    <property type="project" value="InterPro"/>
</dbReference>
<name>A0A100WIQ6_MYCCR</name>
<dbReference type="GO" id="GO:0004061">
    <property type="term" value="F:arylformamidase activity"/>
    <property type="evidence" value="ECO:0007669"/>
    <property type="project" value="InterPro"/>
</dbReference>
<comment type="caution">
    <text evidence="1">The sequence shown here is derived from an EMBL/GenBank/DDBJ whole genome shotgun (WGS) entry which is preliminary data.</text>
</comment>
<proteinExistence type="predicted"/>
<evidence type="ECO:0008006" key="3">
    <source>
        <dbReference type="Google" id="ProtNLM"/>
    </source>
</evidence>
<reference evidence="2" key="2">
    <citation type="submission" date="2016-02" db="EMBL/GenBank/DDBJ databases">
        <title>Draft genome sequence of five rapidly growing Mycobacterium species.</title>
        <authorList>
            <person name="Katahira K."/>
            <person name="Gotou Y."/>
            <person name="Iida K."/>
            <person name="Ogura Y."/>
            <person name="Hayashi T."/>
        </authorList>
    </citation>
    <scope>NUCLEOTIDE SEQUENCE [LARGE SCALE GENOMIC DNA]</scope>
    <source>
        <strain evidence="2">JCM15298</strain>
    </source>
</reference>
<organism evidence="1 2">
    <name type="scientific">Mycolicibacterium canariasense</name>
    <name type="common">Mycobacterium canariasense</name>
    <dbReference type="NCBI Taxonomy" id="228230"/>
    <lineage>
        <taxon>Bacteria</taxon>
        <taxon>Bacillati</taxon>
        <taxon>Actinomycetota</taxon>
        <taxon>Actinomycetes</taxon>
        <taxon>Mycobacteriales</taxon>
        <taxon>Mycobacteriaceae</taxon>
        <taxon>Mycolicibacterium</taxon>
    </lineage>
</organism>
<keyword evidence="2" id="KW-1185">Reference proteome</keyword>
<dbReference type="PANTHER" id="PTHR34861">
    <property type="match status" value="1"/>
</dbReference>
<dbReference type="AlphaFoldDB" id="A0A100WIQ6"/>
<sequence>MGRGAVFSLDYSLTAFDPPMSRSRSAPIHTITCAHEQSRDDSLNGFFLQASSHLDGLRHRRVSGFGFYDGTPDEAITPNAAPLGVHAWADEPIVGRGLLLDIDGLFSDEGTPLDHREGPAIDAGVLDRAAARQGCTVTPGDLILVHTGWASWYLNAGPADQGDVRERRCATGFAQSHDLLEWLWDNRIALFATDTFAVEVLPVLDGSPFLETAPEDRGMMHQELIAKLGVPLGELWNLEMLVADSRETGTWDALVVVKPLALLGGVGSPCNATAIR</sequence>
<reference evidence="2" key="1">
    <citation type="journal article" date="2016" name="Genome Announc.">
        <title>Draft Genome Sequences of Five Rapidly Growing Mycobacterium Species, M. thermoresistibile, M. fortuitum subsp. acetamidolyticum, M. canariasense, M. brisbanense, and M. novocastrense.</title>
        <authorList>
            <person name="Katahira K."/>
            <person name="Ogura Y."/>
            <person name="Gotoh Y."/>
            <person name="Hayashi T."/>
        </authorList>
    </citation>
    <scope>NUCLEOTIDE SEQUENCE [LARGE SCALE GENOMIC DNA]</scope>
    <source>
        <strain evidence="2">JCM15298</strain>
    </source>
</reference>
<dbReference type="EMBL" id="BCSY01000084">
    <property type="protein sequence ID" value="GAS98543.1"/>
    <property type="molecule type" value="Genomic_DNA"/>
</dbReference>
<dbReference type="STRING" id="228230.RMCC_5508"/>
<gene>
    <name evidence="1" type="ORF">RMCC_5508</name>
</gene>
<evidence type="ECO:0000313" key="2">
    <source>
        <dbReference type="Proteomes" id="UP000069443"/>
    </source>
</evidence>
<dbReference type="Proteomes" id="UP000069443">
    <property type="component" value="Unassembled WGS sequence"/>
</dbReference>
<dbReference type="Gene3D" id="3.50.30.50">
    <property type="entry name" value="Putative cyclase"/>
    <property type="match status" value="1"/>
</dbReference>